<sequence>MSLARVACIIPARDVADRIQATVTAARAVPGVEVVIVVDDGSSDPTGDYAAASGAIVVTHQRGRGRAAAVESGVNALGVLEQRDKRPECGTVLLLDADLGAAATRAAHLIGPVVTERADLTIAVPTDAGGDSGAGFDLVETTAARGLTELADFTSRSPLATNRCLTRKAYELASPLAAGDGADLGMTIDLLRAGLRVREVELDLVGADPATGLAAQLDRALTLKDVTRALTARGLVRHGLDGLKESGGVRGLIDKLRG</sequence>
<evidence type="ECO:0000256" key="3">
    <source>
        <dbReference type="ARBA" id="ARBA00006739"/>
    </source>
</evidence>
<comment type="similarity">
    <text evidence="3">Belongs to the glycosyltransferase 2 family.</text>
</comment>
<protein>
    <recommendedName>
        <fullName evidence="8">Glucosyl-3-phosphoglycerate synthase</fullName>
        <ecNumber evidence="7">2.4.1.266</ecNumber>
    </recommendedName>
</protein>
<evidence type="ECO:0000313" key="13">
    <source>
        <dbReference type="Proteomes" id="UP001500051"/>
    </source>
</evidence>
<feature type="domain" description="Glycosyltransferase 2-like" evidence="11">
    <location>
        <begin position="9"/>
        <end position="132"/>
    </location>
</feature>
<dbReference type="InterPro" id="IPR050256">
    <property type="entry name" value="Glycosyltransferase_2"/>
</dbReference>
<evidence type="ECO:0000256" key="1">
    <source>
        <dbReference type="ARBA" id="ARBA00001936"/>
    </source>
</evidence>
<name>A0ABP7DLD9_9ACTN</name>
<dbReference type="Pfam" id="PF00535">
    <property type="entry name" value="Glycos_transf_2"/>
    <property type="match status" value="1"/>
</dbReference>
<evidence type="ECO:0000256" key="4">
    <source>
        <dbReference type="ARBA" id="ARBA00022676"/>
    </source>
</evidence>
<dbReference type="Gene3D" id="3.90.550.10">
    <property type="entry name" value="Spore Coat Polysaccharide Biosynthesis Protein SpsA, Chain A"/>
    <property type="match status" value="1"/>
</dbReference>
<dbReference type="InterPro" id="IPR029044">
    <property type="entry name" value="Nucleotide-diphossugar_trans"/>
</dbReference>
<proteinExistence type="inferred from homology"/>
<evidence type="ECO:0000256" key="8">
    <source>
        <dbReference type="ARBA" id="ARBA00040894"/>
    </source>
</evidence>
<dbReference type="Proteomes" id="UP001500051">
    <property type="component" value="Unassembled WGS sequence"/>
</dbReference>
<comment type="catalytic activity">
    <reaction evidence="10">
        <text>an NDP-alpha-D-glucose + (2R)-3-phosphoglycerate = (2R)-2-O-(alpha-D-glucopyranosyl)-3-phospho-glycerate + a ribonucleoside 5'-diphosphate + H(+)</text>
        <dbReference type="Rhea" id="RHEA:47244"/>
        <dbReference type="ChEBI" id="CHEBI:15378"/>
        <dbReference type="ChEBI" id="CHEBI:57930"/>
        <dbReference type="ChEBI" id="CHEBI:58272"/>
        <dbReference type="ChEBI" id="CHEBI:62600"/>
        <dbReference type="ChEBI" id="CHEBI:76533"/>
        <dbReference type="EC" id="2.4.1.266"/>
    </reaction>
    <physiologicalReaction direction="left-to-right" evidence="10">
        <dbReference type="Rhea" id="RHEA:47245"/>
    </physiologicalReaction>
</comment>
<keyword evidence="6" id="KW-0460">Magnesium</keyword>
<evidence type="ECO:0000256" key="2">
    <source>
        <dbReference type="ARBA" id="ARBA00001946"/>
    </source>
</evidence>
<evidence type="ECO:0000256" key="9">
    <source>
        <dbReference type="ARBA" id="ARBA00048689"/>
    </source>
</evidence>
<evidence type="ECO:0000256" key="7">
    <source>
        <dbReference type="ARBA" id="ARBA00039022"/>
    </source>
</evidence>
<evidence type="ECO:0000256" key="5">
    <source>
        <dbReference type="ARBA" id="ARBA00022679"/>
    </source>
</evidence>
<dbReference type="EC" id="2.4.1.266" evidence="7"/>
<evidence type="ECO:0000256" key="6">
    <source>
        <dbReference type="ARBA" id="ARBA00022842"/>
    </source>
</evidence>
<gene>
    <name evidence="12" type="ORF">GCM10022204_24600</name>
</gene>
<comment type="cofactor">
    <cofactor evidence="1">
        <name>Mn(2+)</name>
        <dbReference type="ChEBI" id="CHEBI:29035"/>
    </cofactor>
</comment>
<keyword evidence="5" id="KW-0808">Transferase</keyword>
<comment type="cofactor">
    <cofactor evidence="2">
        <name>Mg(2+)</name>
        <dbReference type="ChEBI" id="CHEBI:18420"/>
    </cofactor>
</comment>
<comment type="catalytic activity">
    <reaction evidence="9">
        <text>(2R)-3-phosphoglycerate + UDP-alpha-D-glucose = (2R)-2-O-(alpha-D-glucopyranosyl)-3-phospho-glycerate + UDP + H(+)</text>
        <dbReference type="Rhea" id="RHEA:31319"/>
        <dbReference type="ChEBI" id="CHEBI:15378"/>
        <dbReference type="ChEBI" id="CHEBI:58223"/>
        <dbReference type="ChEBI" id="CHEBI:58272"/>
        <dbReference type="ChEBI" id="CHEBI:58885"/>
        <dbReference type="ChEBI" id="CHEBI:62600"/>
        <dbReference type="EC" id="2.4.1.266"/>
    </reaction>
    <physiologicalReaction direction="left-to-right" evidence="9">
        <dbReference type="Rhea" id="RHEA:31320"/>
    </physiologicalReaction>
</comment>
<dbReference type="InterPro" id="IPR001173">
    <property type="entry name" value="Glyco_trans_2-like"/>
</dbReference>
<comment type="caution">
    <text evidence="12">The sequence shown here is derived from an EMBL/GenBank/DDBJ whole genome shotgun (WGS) entry which is preliminary data.</text>
</comment>
<keyword evidence="13" id="KW-1185">Reference proteome</keyword>
<evidence type="ECO:0000313" key="12">
    <source>
        <dbReference type="EMBL" id="GAA3706037.1"/>
    </source>
</evidence>
<dbReference type="EMBL" id="BAAAYX010000009">
    <property type="protein sequence ID" value="GAA3706037.1"/>
    <property type="molecule type" value="Genomic_DNA"/>
</dbReference>
<reference evidence="13" key="1">
    <citation type="journal article" date="2019" name="Int. J. Syst. Evol. Microbiol.">
        <title>The Global Catalogue of Microorganisms (GCM) 10K type strain sequencing project: providing services to taxonomists for standard genome sequencing and annotation.</title>
        <authorList>
            <consortium name="The Broad Institute Genomics Platform"/>
            <consortium name="The Broad Institute Genome Sequencing Center for Infectious Disease"/>
            <person name="Wu L."/>
            <person name="Ma J."/>
        </authorList>
    </citation>
    <scope>NUCLEOTIDE SEQUENCE [LARGE SCALE GENOMIC DNA]</scope>
    <source>
        <strain evidence="13">JCM 16548</strain>
    </source>
</reference>
<dbReference type="PANTHER" id="PTHR48090">
    <property type="entry name" value="UNDECAPRENYL-PHOSPHATE 4-DEOXY-4-FORMAMIDO-L-ARABINOSE TRANSFERASE-RELATED"/>
    <property type="match status" value="1"/>
</dbReference>
<dbReference type="RefSeq" id="WP_344812658.1">
    <property type="nucleotide sequence ID" value="NZ_BAAAYX010000009.1"/>
</dbReference>
<accession>A0ABP7DLD9</accession>
<dbReference type="SUPFAM" id="SSF53448">
    <property type="entry name" value="Nucleotide-diphospho-sugar transferases"/>
    <property type="match status" value="1"/>
</dbReference>
<keyword evidence="4" id="KW-0328">Glycosyltransferase</keyword>
<organism evidence="12 13">
    <name type="scientific">Microlunatus aurantiacus</name>
    <dbReference type="NCBI Taxonomy" id="446786"/>
    <lineage>
        <taxon>Bacteria</taxon>
        <taxon>Bacillati</taxon>
        <taxon>Actinomycetota</taxon>
        <taxon>Actinomycetes</taxon>
        <taxon>Propionibacteriales</taxon>
        <taxon>Propionibacteriaceae</taxon>
        <taxon>Microlunatus</taxon>
    </lineage>
</organism>
<evidence type="ECO:0000256" key="10">
    <source>
        <dbReference type="ARBA" id="ARBA00048997"/>
    </source>
</evidence>
<evidence type="ECO:0000259" key="11">
    <source>
        <dbReference type="Pfam" id="PF00535"/>
    </source>
</evidence>
<dbReference type="PANTHER" id="PTHR48090:SF10">
    <property type="entry name" value="GLUCOSYL-3-PHOSPHOGLYCERATE SYNTHASE"/>
    <property type="match status" value="1"/>
</dbReference>